<feature type="region of interest" description="Disordered" evidence="1">
    <location>
        <begin position="400"/>
        <end position="440"/>
    </location>
</feature>
<organism evidence="2 3">
    <name type="scientific">Corynebacterium pollutisoli</name>
    <dbReference type="NCBI Taxonomy" id="1610489"/>
    <lineage>
        <taxon>Bacteria</taxon>
        <taxon>Bacillati</taxon>
        <taxon>Actinomycetota</taxon>
        <taxon>Actinomycetes</taxon>
        <taxon>Mycobacteriales</taxon>
        <taxon>Corynebacteriaceae</taxon>
        <taxon>Corynebacterium</taxon>
    </lineage>
</organism>
<gene>
    <name evidence="2" type="ORF">SAMN06295981_0242</name>
</gene>
<sequence length="440" mass="49564">MLTTMTLDPAVAEAIKSGVEREVFDLLHPSAYYSVSSRHDKAAVRGTRARREDYEMWQEELPDDDADYRLALARLRRSTGRGDTFITSAIFAHRRIRQLPRLKAVQERHFHLDMTRLKTIDSVLDKIDAGNAEHMAVVDEELATFLTPTRANQNLPTPGQISKKLNAIIQTFDTSVSENGDPLPDPKDNFSVGYDADRSYLTLETDAVTGMEIEERVRKYAVAHNIGQPEALAALVRGEGTTNVTLNIYRAHDIPDAPGWMSGVGYLNPTVTDELVARASKFQDMDELYDRAVDGYATPDDIRAVVIGFDGVCTEAGCDTPAHRAQMEHRINHDEGGPTTAANLAAFCSTHHNVKTDGRVIYLIDPFTREKYLLYEDGTWVVSEPRGPLSLKERRWLQTVAQRKQNREERTRENSQDRRDFERRAGLFTPPPPDDDPPPF</sequence>
<dbReference type="STRING" id="1610489.SAMN06295981_0242"/>
<keyword evidence="3" id="KW-1185">Reference proteome</keyword>
<dbReference type="Gene3D" id="1.10.30.50">
    <property type="match status" value="1"/>
</dbReference>
<dbReference type="EMBL" id="FXAR01000001">
    <property type="protein sequence ID" value="SMG07252.1"/>
    <property type="molecule type" value="Genomic_DNA"/>
</dbReference>
<protein>
    <recommendedName>
        <fullName evidence="4">HNH endonuclease</fullName>
    </recommendedName>
</protein>
<name>A0A1X7I0U7_9CORY</name>
<evidence type="ECO:0000256" key="1">
    <source>
        <dbReference type="SAM" id="MobiDB-lite"/>
    </source>
</evidence>
<dbReference type="CDD" id="cd00085">
    <property type="entry name" value="HNHc"/>
    <property type="match status" value="1"/>
</dbReference>
<evidence type="ECO:0008006" key="4">
    <source>
        <dbReference type="Google" id="ProtNLM"/>
    </source>
</evidence>
<feature type="compositionally biased region" description="Basic and acidic residues" evidence="1">
    <location>
        <begin position="405"/>
        <end position="425"/>
    </location>
</feature>
<accession>A0A1X7I0U7</accession>
<reference evidence="3" key="1">
    <citation type="submission" date="2017-04" db="EMBL/GenBank/DDBJ databases">
        <authorList>
            <person name="Varghese N."/>
            <person name="Submissions S."/>
        </authorList>
    </citation>
    <scope>NUCLEOTIDE SEQUENCE [LARGE SCALE GENOMIC DNA]</scope>
    <source>
        <strain evidence="3">VDS</strain>
    </source>
</reference>
<dbReference type="InterPro" id="IPR003615">
    <property type="entry name" value="HNH_nuc"/>
</dbReference>
<dbReference type="Proteomes" id="UP000193309">
    <property type="component" value="Unassembled WGS sequence"/>
</dbReference>
<proteinExistence type="predicted"/>
<evidence type="ECO:0000313" key="2">
    <source>
        <dbReference type="EMBL" id="SMG07252.1"/>
    </source>
</evidence>
<dbReference type="AlphaFoldDB" id="A0A1X7I0U7"/>
<evidence type="ECO:0000313" key="3">
    <source>
        <dbReference type="Proteomes" id="UP000193309"/>
    </source>
</evidence>